<evidence type="ECO:0000313" key="1">
    <source>
        <dbReference type="EMBL" id="AZL69188.1"/>
    </source>
</evidence>
<reference evidence="1 2" key="1">
    <citation type="submission" date="2018-12" db="EMBL/GenBank/DDBJ databases">
        <authorList>
            <person name="Li S."/>
            <person name="Yang R."/>
            <person name="Chen G."/>
            <person name="Zou L."/>
            <person name="Zhang C."/>
            <person name="Chen Y."/>
            <person name="Liu Z."/>
            <person name="Li Y."/>
            <person name="Yan Y."/>
            <person name="Huang M."/>
            <person name="Chen T."/>
        </authorList>
    </citation>
    <scope>NUCLEOTIDE SEQUENCE [LARGE SCALE GENOMIC DNA]</scope>
    <source>
        <strain evidence="1 2">1257</strain>
    </source>
</reference>
<dbReference type="KEGG" id="pory:EJA05_16290"/>
<evidence type="ECO:0008006" key="3">
    <source>
        <dbReference type="Google" id="ProtNLM"/>
    </source>
</evidence>
<name>A0A3Q8U2K4_9PSED</name>
<dbReference type="Proteomes" id="UP000268230">
    <property type="component" value="Chromosome"/>
</dbReference>
<evidence type="ECO:0000313" key="2">
    <source>
        <dbReference type="Proteomes" id="UP000268230"/>
    </source>
</evidence>
<accession>A0A3Q8U2K4</accession>
<dbReference type="OrthoDB" id="111944at2"/>
<protein>
    <recommendedName>
        <fullName evidence="3">DUF2384 domain-containing protein</fullName>
    </recommendedName>
</protein>
<organism evidence="1 2">
    <name type="scientific">Pseudomonas entomophila</name>
    <dbReference type="NCBI Taxonomy" id="312306"/>
    <lineage>
        <taxon>Bacteria</taxon>
        <taxon>Pseudomonadati</taxon>
        <taxon>Pseudomonadota</taxon>
        <taxon>Gammaproteobacteria</taxon>
        <taxon>Pseudomonadales</taxon>
        <taxon>Pseudomonadaceae</taxon>
        <taxon>Pseudomonas</taxon>
    </lineage>
</organism>
<proteinExistence type="predicted"/>
<dbReference type="AlphaFoldDB" id="A0A3Q8U2K4"/>
<dbReference type="EMBL" id="CP034338">
    <property type="protein sequence ID" value="AZL69188.1"/>
    <property type="molecule type" value="Genomic_DNA"/>
</dbReference>
<sequence>MAEPAEVIKISRSVVLFDELDQYHGLEALEGGAEVHHIEELEGETQSFHIVIAVNSNSKTSAQAYLYTLDMVNQQFQRRARSVSCESIQRLVEVMVPLEPISSTKLHQAQMLMKAKTAVLESGDWVTASEIAGLAKLSASNPSSQPSKWKREKRIFAITHNGADYFPLYGLDEARSYRPLSQLKDVIMVLESAKDAWQMAYWFMSENSWLASKRPQDLLRTDPDRVLEAAREEVSEISHG</sequence>
<gene>
    <name evidence="1" type="ORF">EJA05_16290</name>
</gene>